<protein>
    <submittedName>
        <fullName evidence="1">Uncharacterized protein</fullName>
    </submittedName>
</protein>
<dbReference type="STRING" id="40335.Ltuc_0495"/>
<reference evidence="1 2" key="1">
    <citation type="submission" date="2015-11" db="EMBL/GenBank/DDBJ databases">
        <title>Genomic analysis of 38 Legionella species identifies large and diverse effector repertoires.</title>
        <authorList>
            <person name="Burstein D."/>
            <person name="Amaro F."/>
            <person name="Zusman T."/>
            <person name="Lifshitz Z."/>
            <person name="Cohen O."/>
            <person name="Gilbert J.A."/>
            <person name="Pupko T."/>
            <person name="Shuman H.A."/>
            <person name="Segal G."/>
        </authorList>
    </citation>
    <scope>NUCLEOTIDE SEQUENCE [LARGE SCALE GENOMIC DNA]</scope>
    <source>
        <strain evidence="1 2">ATCC 49180</strain>
    </source>
</reference>
<gene>
    <name evidence="1" type="ORF">Ltuc_0495</name>
</gene>
<dbReference type="Proteomes" id="UP000054693">
    <property type="component" value="Unassembled WGS sequence"/>
</dbReference>
<dbReference type="PATRIC" id="fig|40335.7.peg.515"/>
<proteinExistence type="predicted"/>
<evidence type="ECO:0000313" key="1">
    <source>
        <dbReference type="EMBL" id="KTD72648.1"/>
    </source>
</evidence>
<dbReference type="EMBL" id="LNZA01000001">
    <property type="protein sequence ID" value="KTD72648.1"/>
    <property type="molecule type" value="Genomic_DNA"/>
</dbReference>
<dbReference type="AlphaFoldDB" id="A0A0W0ZUB8"/>
<accession>A0A0W0ZUB8</accession>
<name>A0A0W0ZUB8_9GAMM</name>
<comment type="caution">
    <text evidence="1">The sequence shown here is derived from an EMBL/GenBank/DDBJ whole genome shotgun (WGS) entry which is preliminary data.</text>
</comment>
<sequence>MPIALYSRRISGGFLLSFKNQFFICDADYIRNLGFNSEDQDWKLIGYNWVNPENKDAWQRLYRKRMEIQKQ</sequence>
<organism evidence="1 2">
    <name type="scientific">Legionella tucsonensis</name>
    <dbReference type="NCBI Taxonomy" id="40335"/>
    <lineage>
        <taxon>Bacteria</taxon>
        <taxon>Pseudomonadati</taxon>
        <taxon>Pseudomonadota</taxon>
        <taxon>Gammaproteobacteria</taxon>
        <taxon>Legionellales</taxon>
        <taxon>Legionellaceae</taxon>
        <taxon>Legionella</taxon>
    </lineage>
</organism>
<keyword evidence="2" id="KW-1185">Reference proteome</keyword>
<evidence type="ECO:0000313" key="2">
    <source>
        <dbReference type="Proteomes" id="UP000054693"/>
    </source>
</evidence>